<dbReference type="CDD" id="cd22164">
    <property type="entry name" value="F-box_AtSKIP19-like"/>
    <property type="match status" value="1"/>
</dbReference>
<dbReference type="Pfam" id="PF00646">
    <property type="entry name" value="F-box"/>
    <property type="match status" value="1"/>
</dbReference>
<keyword evidence="3" id="KW-1185">Reference proteome</keyword>
<proteinExistence type="predicted"/>
<dbReference type="InterPro" id="IPR036047">
    <property type="entry name" value="F-box-like_dom_sf"/>
</dbReference>
<evidence type="ECO:0000313" key="3">
    <source>
        <dbReference type="Proteomes" id="UP000813463"/>
    </source>
</evidence>
<dbReference type="InterPro" id="IPR055411">
    <property type="entry name" value="LRR_FXL15/At3g58940/PEG3-like"/>
</dbReference>
<protein>
    <submittedName>
        <fullName evidence="4">F-box/LRR-repeat protein 23</fullName>
    </submittedName>
</protein>
<dbReference type="GeneID" id="110801640"/>
<dbReference type="PROSITE" id="PS50181">
    <property type="entry name" value="FBOX"/>
    <property type="match status" value="1"/>
</dbReference>
<evidence type="ECO:0000256" key="1">
    <source>
        <dbReference type="SAM" id="MobiDB-lite"/>
    </source>
</evidence>
<dbReference type="SMART" id="SM00367">
    <property type="entry name" value="LRR_CC"/>
    <property type="match status" value="3"/>
</dbReference>
<name>A0A9R0K8S3_SPIOL</name>
<dbReference type="SUPFAM" id="SSF81383">
    <property type="entry name" value="F-box domain"/>
    <property type="match status" value="1"/>
</dbReference>
<dbReference type="PANTHER" id="PTHR38926:SF2">
    <property type="entry name" value="F-BOX_LRR-REPEAT PROTEIN 21-RELATED"/>
    <property type="match status" value="1"/>
</dbReference>
<dbReference type="AlphaFoldDB" id="A0A9R0K8S3"/>
<dbReference type="Gene3D" id="1.20.1280.50">
    <property type="match status" value="1"/>
</dbReference>
<dbReference type="InterPro" id="IPR006553">
    <property type="entry name" value="Leu-rich_rpt_Cys-con_subtyp"/>
</dbReference>
<sequence>MFSNSSSEPNPNPNPKIPRPSSSIKPVKFKRKNINSQNQKKINMPMRMKKKEKMKNRNWLDLPDEIWFMILSKINTIDIIENVQLVCTMFHNFCKQPTMFKVIDMTVPNDDYLKWRDYVNAITQIAVDRSSGCLIDIYLENLCDEATLWDVVWSSKNLKHLRLGHHVNISDRDLVEAVKVLPMLEELELIICCFYNSTIEVVGRACPSLKSFSLNAVCFRDDNYTCNYDVMAIARSMPNLRNLQLIGSCMTNEGLKAILDGCPLLDSLDLRSCFRIDLSGELGKRCEQIKHFRKPNDSIADYRHQVCKCDEDDGSPSGHLYCRKITAGGASYPEWDDDLEYIDPDHVDEDRLFGYDNVDEIPEYIDYGQVDQADHAYNVDDYPELNKDIEFTDNDDMSYDMYYSPLSSPEPERVMDYDEFLSLL</sequence>
<dbReference type="GO" id="GO:1905761">
    <property type="term" value="F:SCF ubiquitin ligase complex binding"/>
    <property type="evidence" value="ECO:0000318"/>
    <property type="project" value="GO_Central"/>
</dbReference>
<dbReference type="Gene3D" id="3.80.10.10">
    <property type="entry name" value="Ribonuclease Inhibitor"/>
    <property type="match status" value="1"/>
</dbReference>
<dbReference type="InterPro" id="IPR001810">
    <property type="entry name" value="F-box_dom"/>
</dbReference>
<dbReference type="Pfam" id="PF24758">
    <property type="entry name" value="LRR_At5g56370"/>
    <property type="match status" value="1"/>
</dbReference>
<gene>
    <name evidence="4" type="primary">LOC110801640</name>
</gene>
<dbReference type="InterPro" id="IPR032675">
    <property type="entry name" value="LRR_dom_sf"/>
</dbReference>
<dbReference type="SUPFAM" id="SSF52047">
    <property type="entry name" value="RNI-like"/>
    <property type="match status" value="1"/>
</dbReference>
<reference evidence="3" key="1">
    <citation type="journal article" date="2021" name="Nat. Commun.">
        <title>Genomic analyses provide insights into spinach domestication and the genetic basis of agronomic traits.</title>
        <authorList>
            <person name="Cai X."/>
            <person name="Sun X."/>
            <person name="Xu C."/>
            <person name="Sun H."/>
            <person name="Wang X."/>
            <person name="Ge C."/>
            <person name="Zhang Z."/>
            <person name="Wang Q."/>
            <person name="Fei Z."/>
            <person name="Jiao C."/>
            <person name="Wang Q."/>
        </authorList>
    </citation>
    <scope>NUCLEOTIDE SEQUENCE [LARGE SCALE GENOMIC DNA]</scope>
    <source>
        <strain evidence="3">cv. Varoflay</strain>
    </source>
</reference>
<organism evidence="3 4">
    <name type="scientific">Spinacia oleracea</name>
    <name type="common">Spinach</name>
    <dbReference type="NCBI Taxonomy" id="3562"/>
    <lineage>
        <taxon>Eukaryota</taxon>
        <taxon>Viridiplantae</taxon>
        <taxon>Streptophyta</taxon>
        <taxon>Embryophyta</taxon>
        <taxon>Tracheophyta</taxon>
        <taxon>Spermatophyta</taxon>
        <taxon>Magnoliopsida</taxon>
        <taxon>eudicotyledons</taxon>
        <taxon>Gunneridae</taxon>
        <taxon>Pentapetalae</taxon>
        <taxon>Caryophyllales</taxon>
        <taxon>Chenopodiaceae</taxon>
        <taxon>Chenopodioideae</taxon>
        <taxon>Anserineae</taxon>
        <taxon>Spinacia</taxon>
    </lineage>
</organism>
<evidence type="ECO:0000259" key="2">
    <source>
        <dbReference type="PROSITE" id="PS50181"/>
    </source>
</evidence>
<feature type="region of interest" description="Disordered" evidence="1">
    <location>
        <begin position="1"/>
        <end position="29"/>
    </location>
</feature>
<reference evidence="4" key="2">
    <citation type="submission" date="2025-08" db="UniProtKB">
        <authorList>
            <consortium name="RefSeq"/>
        </authorList>
    </citation>
    <scope>IDENTIFICATION</scope>
    <source>
        <tissue evidence="4">Leaf</tissue>
    </source>
</reference>
<dbReference type="KEGG" id="soe:110801640"/>
<accession>A0A9R0K8S3</accession>
<feature type="domain" description="F-box" evidence="2">
    <location>
        <begin position="56"/>
        <end position="103"/>
    </location>
</feature>
<dbReference type="Proteomes" id="UP000813463">
    <property type="component" value="Chromosome 1"/>
</dbReference>
<dbReference type="PANTHER" id="PTHR38926">
    <property type="entry name" value="F-BOX DOMAIN CONTAINING PROTEIN, EXPRESSED"/>
    <property type="match status" value="1"/>
</dbReference>
<dbReference type="RefSeq" id="XP_021862704.2">
    <property type="nucleotide sequence ID" value="XM_022007012.2"/>
</dbReference>
<evidence type="ECO:0000313" key="4">
    <source>
        <dbReference type="RefSeq" id="XP_021862704.2"/>
    </source>
</evidence>